<comment type="caution">
    <text evidence="2">The sequence shown here is derived from an EMBL/GenBank/DDBJ whole genome shotgun (WGS) entry which is preliminary data.</text>
</comment>
<protein>
    <submittedName>
        <fullName evidence="2">Uncharacterized protein</fullName>
    </submittedName>
</protein>
<feature type="region of interest" description="Disordered" evidence="1">
    <location>
        <begin position="313"/>
        <end position="342"/>
    </location>
</feature>
<feature type="compositionally biased region" description="Acidic residues" evidence="1">
    <location>
        <begin position="330"/>
        <end position="340"/>
    </location>
</feature>
<evidence type="ECO:0000313" key="3">
    <source>
        <dbReference type="Proteomes" id="UP001362999"/>
    </source>
</evidence>
<feature type="region of interest" description="Disordered" evidence="1">
    <location>
        <begin position="282"/>
        <end position="301"/>
    </location>
</feature>
<accession>A0AAV9ZB98</accession>
<evidence type="ECO:0000256" key="1">
    <source>
        <dbReference type="SAM" id="MobiDB-lite"/>
    </source>
</evidence>
<organism evidence="2 3">
    <name type="scientific">Favolaschia claudopus</name>
    <dbReference type="NCBI Taxonomy" id="2862362"/>
    <lineage>
        <taxon>Eukaryota</taxon>
        <taxon>Fungi</taxon>
        <taxon>Dikarya</taxon>
        <taxon>Basidiomycota</taxon>
        <taxon>Agaricomycotina</taxon>
        <taxon>Agaricomycetes</taxon>
        <taxon>Agaricomycetidae</taxon>
        <taxon>Agaricales</taxon>
        <taxon>Marasmiineae</taxon>
        <taxon>Mycenaceae</taxon>
        <taxon>Favolaschia</taxon>
    </lineage>
</organism>
<reference evidence="2 3" key="1">
    <citation type="journal article" date="2024" name="J Genomics">
        <title>Draft genome sequencing and assembly of Favolaschia claudopus CIRM-BRFM 2984 isolated from oak limbs.</title>
        <authorList>
            <person name="Navarro D."/>
            <person name="Drula E."/>
            <person name="Chaduli D."/>
            <person name="Cazenave R."/>
            <person name="Ahrendt S."/>
            <person name="Wang J."/>
            <person name="Lipzen A."/>
            <person name="Daum C."/>
            <person name="Barry K."/>
            <person name="Grigoriev I.V."/>
            <person name="Favel A."/>
            <person name="Rosso M.N."/>
            <person name="Martin F."/>
        </authorList>
    </citation>
    <scope>NUCLEOTIDE SEQUENCE [LARGE SCALE GENOMIC DNA]</scope>
    <source>
        <strain evidence="2 3">CIRM-BRFM 2984</strain>
    </source>
</reference>
<proteinExistence type="predicted"/>
<dbReference type="Proteomes" id="UP001362999">
    <property type="component" value="Unassembled WGS sequence"/>
</dbReference>
<gene>
    <name evidence="2" type="ORF">R3P38DRAFT_3377625</name>
</gene>
<evidence type="ECO:0000313" key="2">
    <source>
        <dbReference type="EMBL" id="KAK6977285.1"/>
    </source>
</evidence>
<dbReference type="EMBL" id="JAWWNJ010000170">
    <property type="protein sequence ID" value="KAK6977285.1"/>
    <property type="molecule type" value="Genomic_DNA"/>
</dbReference>
<keyword evidence="3" id="KW-1185">Reference proteome</keyword>
<sequence length="478" mass="53821">MNPQNPQRYATTQYLLGMGPMPPPTNTELAVAQLQHRMDQGAFANMGYMAPGPGYAPPQYISQPRDPIPSSQPPSLQLDVHVPEPAVQETATTQATAVPPTVLEISIDNIAPEDFLARICARMEIPDGDAQLGWKSSDDLKRDLPKRLSTEDDVKAAFDYFRPILLSKRRQKKIFMEIINLAKPAEKTAAAPKVTETAYRDELNIVKAALACEKHRGHNRWCYVRRDNEKGERCVPLGLEEVTLWARKLHEDKAKPENERELDDKCTKYPDVFKLDDMEKVAAEREERSKNRKKGNAAPEFHLHMPASMAGIFGDVSNAQPAPKRARDTEDSDNDSDDDAPAVSISDVLNVLHKKMPDLNYPQYEAALRGQGIAYANAIPRELLLLFARPTLRFLRVIRDLLVSLHPTRVEDAPSQRCSTLHERPPSNWAVIMRVVAAVMGWEKAEALRQWVLYSGMNEFKKETPRAFSEGREGEART</sequence>
<name>A0AAV9ZB98_9AGAR</name>
<dbReference type="AlphaFoldDB" id="A0AAV9ZB98"/>